<organism evidence="6 7">
    <name type="scientific">Polyrhizophydium stewartii</name>
    <dbReference type="NCBI Taxonomy" id="2732419"/>
    <lineage>
        <taxon>Eukaryota</taxon>
        <taxon>Fungi</taxon>
        <taxon>Fungi incertae sedis</taxon>
        <taxon>Chytridiomycota</taxon>
        <taxon>Chytridiomycota incertae sedis</taxon>
        <taxon>Chytridiomycetes</taxon>
        <taxon>Rhizophydiales</taxon>
        <taxon>Rhizophydiales incertae sedis</taxon>
        <taxon>Polyrhizophydium</taxon>
    </lineage>
</organism>
<feature type="region of interest" description="Disordered" evidence="4">
    <location>
        <begin position="57"/>
        <end position="94"/>
    </location>
</feature>
<evidence type="ECO:0000256" key="2">
    <source>
        <dbReference type="ARBA" id="ARBA00023242"/>
    </source>
</evidence>
<proteinExistence type="predicted"/>
<dbReference type="Gene3D" id="1.10.30.10">
    <property type="entry name" value="High mobility group box domain"/>
    <property type="match status" value="1"/>
</dbReference>
<dbReference type="InterPro" id="IPR051965">
    <property type="entry name" value="ChromReg_NeuronalGeneExpr"/>
</dbReference>
<name>A0ABR4NBQ2_9FUNG</name>
<dbReference type="SUPFAM" id="SSF47095">
    <property type="entry name" value="HMG-box"/>
    <property type="match status" value="1"/>
</dbReference>
<protein>
    <recommendedName>
        <fullName evidence="5">HMG box domain-containing protein</fullName>
    </recommendedName>
</protein>
<dbReference type="Pfam" id="PF00505">
    <property type="entry name" value="HMG_box"/>
    <property type="match status" value="1"/>
</dbReference>
<evidence type="ECO:0000259" key="5">
    <source>
        <dbReference type="PROSITE" id="PS50118"/>
    </source>
</evidence>
<keyword evidence="7" id="KW-1185">Reference proteome</keyword>
<feature type="compositionally biased region" description="Basic and acidic residues" evidence="4">
    <location>
        <begin position="262"/>
        <end position="288"/>
    </location>
</feature>
<keyword evidence="1 3" id="KW-0238">DNA-binding</keyword>
<feature type="compositionally biased region" description="Acidic residues" evidence="4">
    <location>
        <begin position="175"/>
        <end position="193"/>
    </location>
</feature>
<evidence type="ECO:0000256" key="3">
    <source>
        <dbReference type="PROSITE-ProRule" id="PRU00267"/>
    </source>
</evidence>
<sequence>MPRSRSDGSKLLTELLHRPLGHKLATKVKTALQSLKEIDAMIEAFAPEVHAAVREIETADESDAAGLAPDGKKKRKKREKRIRDPDAPQRPPPSYVLFVKEHYQDVTREFPEMKAKEIMMKLGEMWRNLPTDEKQPFVDQALAERKKYVDDMAIYKDEKKRKIDAGVNRDKAAAADDDVDDDEDDVDSDEEDLPVPSSKIVAPKRPPAAKGSSDSDSDSDSFESESEVPAAKAPPKVAASKPAASKPQIPAPKLPAKAAAAEPHKKDKKEKQPEIPAKLADEDAGDKSGRKKRKKESALPSDEAEAHIKPSAEAGKTPQKPTKGESISDKKAKNAVPPSAATPRKKK</sequence>
<evidence type="ECO:0000256" key="1">
    <source>
        <dbReference type="ARBA" id="ARBA00023125"/>
    </source>
</evidence>
<dbReference type="Proteomes" id="UP001527925">
    <property type="component" value="Unassembled WGS sequence"/>
</dbReference>
<evidence type="ECO:0000313" key="7">
    <source>
        <dbReference type="Proteomes" id="UP001527925"/>
    </source>
</evidence>
<evidence type="ECO:0000313" key="6">
    <source>
        <dbReference type="EMBL" id="KAL2916904.1"/>
    </source>
</evidence>
<evidence type="ECO:0000256" key="4">
    <source>
        <dbReference type="SAM" id="MobiDB-lite"/>
    </source>
</evidence>
<dbReference type="PROSITE" id="PS50118">
    <property type="entry name" value="HMG_BOX_2"/>
    <property type="match status" value="1"/>
</dbReference>
<feature type="domain" description="HMG box" evidence="5">
    <location>
        <begin position="88"/>
        <end position="156"/>
    </location>
</feature>
<dbReference type="CDD" id="cd00084">
    <property type="entry name" value="HMG-box_SF"/>
    <property type="match status" value="1"/>
</dbReference>
<dbReference type="SMART" id="SM00398">
    <property type="entry name" value="HMG"/>
    <property type="match status" value="1"/>
</dbReference>
<dbReference type="PANTHER" id="PTHR46040:SF3">
    <property type="entry name" value="HIGH MOBILITY GROUP PROTEIN 2"/>
    <property type="match status" value="1"/>
</dbReference>
<feature type="DNA-binding region" description="HMG box" evidence="3">
    <location>
        <begin position="88"/>
        <end position="156"/>
    </location>
</feature>
<feature type="region of interest" description="Disordered" evidence="4">
    <location>
        <begin position="159"/>
        <end position="347"/>
    </location>
</feature>
<accession>A0ABR4NBQ2</accession>
<dbReference type="EMBL" id="JADGIZ020000014">
    <property type="protein sequence ID" value="KAL2916904.1"/>
    <property type="molecule type" value="Genomic_DNA"/>
</dbReference>
<comment type="caution">
    <text evidence="6">The sequence shown here is derived from an EMBL/GenBank/DDBJ whole genome shotgun (WGS) entry which is preliminary data.</text>
</comment>
<gene>
    <name evidence="6" type="ORF">HK105_203683</name>
</gene>
<dbReference type="InterPro" id="IPR036910">
    <property type="entry name" value="HMG_box_dom_sf"/>
</dbReference>
<feature type="compositionally biased region" description="Low complexity" evidence="4">
    <location>
        <begin position="227"/>
        <end position="248"/>
    </location>
</feature>
<feature type="compositionally biased region" description="Acidic residues" evidence="4">
    <location>
        <begin position="215"/>
        <end position="226"/>
    </location>
</feature>
<reference evidence="6 7" key="1">
    <citation type="submission" date="2023-09" db="EMBL/GenBank/DDBJ databases">
        <title>Pangenome analysis of Batrachochytrium dendrobatidis and related Chytrids.</title>
        <authorList>
            <person name="Yacoub M.N."/>
            <person name="Stajich J.E."/>
            <person name="James T.Y."/>
        </authorList>
    </citation>
    <scope>NUCLEOTIDE SEQUENCE [LARGE SCALE GENOMIC DNA]</scope>
    <source>
        <strain evidence="6 7">JEL0888</strain>
    </source>
</reference>
<feature type="compositionally biased region" description="Basic and acidic residues" evidence="4">
    <location>
        <begin position="159"/>
        <end position="174"/>
    </location>
</feature>
<dbReference type="PANTHER" id="PTHR46040">
    <property type="entry name" value="HIGH MOBILITY GROUP PROTEIN 2"/>
    <property type="match status" value="1"/>
</dbReference>
<feature type="compositionally biased region" description="Basic and acidic residues" evidence="4">
    <location>
        <begin position="322"/>
        <end position="332"/>
    </location>
</feature>
<dbReference type="InterPro" id="IPR009071">
    <property type="entry name" value="HMG_box_dom"/>
</dbReference>
<keyword evidence="2 3" id="KW-0539">Nucleus</keyword>